<sequence>MTAVPTSAAPATGPSPSAMPTIPHQRPADPRSPLSRLRPRTTPARLTAYLAVSLILIVTAGAIALTDSLNRGTVIDEASGQRGRMAIAAFEMYRALSDADSAAASAFLPGMSSETDLSTAYESGVSRASTAVITLADEATTPEQVDMVARLSATLPVYTGLIETARTYHRQGLPLGLAYLRNASALVREDMLPIINELQAEATSDLYDAKSQATAFPWLATLAALTALGALGYSQYHLSRRTKRVVNPGMAVATVVVIALTGWLLVSWGSASSHIDAGHRTGTEPLEALSNAHIGAQQARSNEAMTLIAQGTNTDYEAEFATIMTNLIGEDHESGLLGEMAVRYEDPQLKAFVEDAMSAAQDWQSAHVTLRQLDDNGEYAQAVASAVGRDSGQAGEAFDRLNAALTQANELAAQKFNDETVAAGNALGLTGVGFAALTVTGMFAAAVGVQRRISEYR</sequence>
<dbReference type="EMBL" id="VFOW01000001">
    <property type="protein sequence ID" value="TQL79190.1"/>
    <property type="molecule type" value="Genomic_DNA"/>
</dbReference>
<feature type="transmembrane region" description="Helical" evidence="2">
    <location>
        <begin position="245"/>
        <end position="266"/>
    </location>
</feature>
<evidence type="ECO:0008006" key="5">
    <source>
        <dbReference type="Google" id="ProtNLM"/>
    </source>
</evidence>
<keyword evidence="2" id="KW-1133">Transmembrane helix</keyword>
<evidence type="ECO:0000256" key="1">
    <source>
        <dbReference type="SAM" id="MobiDB-lite"/>
    </source>
</evidence>
<feature type="region of interest" description="Disordered" evidence="1">
    <location>
        <begin position="1"/>
        <end position="39"/>
    </location>
</feature>
<keyword evidence="4" id="KW-1185">Reference proteome</keyword>
<evidence type="ECO:0000313" key="3">
    <source>
        <dbReference type="EMBL" id="TQL79190.1"/>
    </source>
</evidence>
<feature type="transmembrane region" description="Helical" evidence="2">
    <location>
        <begin position="426"/>
        <end position="449"/>
    </location>
</feature>
<organism evidence="3 4">
    <name type="scientific">Stackebrandtia endophytica</name>
    <dbReference type="NCBI Taxonomy" id="1496996"/>
    <lineage>
        <taxon>Bacteria</taxon>
        <taxon>Bacillati</taxon>
        <taxon>Actinomycetota</taxon>
        <taxon>Actinomycetes</taxon>
        <taxon>Glycomycetales</taxon>
        <taxon>Glycomycetaceae</taxon>
        <taxon>Stackebrandtia</taxon>
    </lineage>
</organism>
<comment type="caution">
    <text evidence="3">The sequence shown here is derived from an EMBL/GenBank/DDBJ whole genome shotgun (WGS) entry which is preliminary data.</text>
</comment>
<feature type="transmembrane region" description="Helical" evidence="2">
    <location>
        <begin position="46"/>
        <end position="65"/>
    </location>
</feature>
<feature type="transmembrane region" description="Helical" evidence="2">
    <location>
        <begin position="215"/>
        <end position="233"/>
    </location>
</feature>
<evidence type="ECO:0000256" key="2">
    <source>
        <dbReference type="SAM" id="Phobius"/>
    </source>
</evidence>
<reference evidence="3 4" key="1">
    <citation type="submission" date="2019-06" db="EMBL/GenBank/DDBJ databases">
        <title>Sequencing the genomes of 1000 actinobacteria strains.</title>
        <authorList>
            <person name="Klenk H.-P."/>
        </authorList>
    </citation>
    <scope>NUCLEOTIDE SEQUENCE [LARGE SCALE GENOMIC DNA]</scope>
    <source>
        <strain evidence="3 4">DSM 45928</strain>
    </source>
</reference>
<proteinExistence type="predicted"/>
<feature type="compositionally biased region" description="Low complexity" evidence="1">
    <location>
        <begin position="1"/>
        <end position="21"/>
    </location>
</feature>
<evidence type="ECO:0000313" key="4">
    <source>
        <dbReference type="Proteomes" id="UP000317043"/>
    </source>
</evidence>
<protein>
    <recommendedName>
        <fullName evidence="5">Secreted protein</fullName>
    </recommendedName>
</protein>
<dbReference type="AlphaFoldDB" id="A0A543B345"/>
<accession>A0A543B345</accession>
<gene>
    <name evidence="3" type="ORF">FB566_4791</name>
</gene>
<dbReference type="Proteomes" id="UP000317043">
    <property type="component" value="Unassembled WGS sequence"/>
</dbReference>
<keyword evidence="2" id="KW-0472">Membrane</keyword>
<keyword evidence="2" id="KW-0812">Transmembrane</keyword>
<dbReference type="InParanoid" id="A0A543B345"/>
<name>A0A543B345_9ACTN</name>